<dbReference type="AlphaFoldDB" id="A0AAD8XSV0"/>
<comment type="similarity">
    <text evidence="2">Belongs to the DEAD box helicase family. DEAH subfamily. DDX11/CHL1 sub-subfamily.</text>
</comment>
<dbReference type="SMART" id="SM00488">
    <property type="entry name" value="DEXDc2"/>
    <property type="match status" value="1"/>
</dbReference>
<evidence type="ECO:0000256" key="3">
    <source>
        <dbReference type="ARBA" id="ARBA00022723"/>
    </source>
</evidence>
<dbReference type="GO" id="GO:0005524">
    <property type="term" value="F:ATP binding"/>
    <property type="evidence" value="ECO:0007669"/>
    <property type="project" value="UniProtKB-KW"/>
</dbReference>
<keyword evidence="9" id="KW-0411">Iron-sulfur</keyword>
<feature type="compositionally biased region" description="Basic residues" evidence="11">
    <location>
        <begin position="303"/>
        <end position="312"/>
    </location>
</feature>
<keyword evidence="8" id="KW-0408">Iron</keyword>
<dbReference type="Proteomes" id="UP001224775">
    <property type="component" value="Unassembled WGS sequence"/>
</dbReference>
<feature type="compositionally biased region" description="Low complexity" evidence="11">
    <location>
        <begin position="424"/>
        <end position="446"/>
    </location>
</feature>
<proteinExistence type="inferred from homology"/>
<dbReference type="GO" id="GO:0003677">
    <property type="term" value="F:DNA binding"/>
    <property type="evidence" value="ECO:0007669"/>
    <property type="project" value="InterPro"/>
</dbReference>
<sequence>MTDDTIAASFPTAATVPFPFDSPYEVQRELMDAILVSLRQCRNHDHDRYSENDEVDGINNSGSGRNSRLAAANGLSSGDCKNNVSITHTTQRRRRAPIIMLESPTGTGKSMSLACASMAWLRYCEQADIDDLINTNNSAATTANNNDDAGITSSQDKEETSANKPAAKKKVYDWIEAWQPPSNNEEQVVLPPPLPTSQSTPSSSSSKIHDNNVQSTATITTQQDKITNFALQNRQALNTELQSIRSRLDRLLNIALTAAAAASNNTTNNNSSEQMTKNSQKEQERTLRENLVRSGVSSAIAKERKRKRKRNVHSSLSSVKQQKRGSVSGNGVKNDKSSKEDEFLVEAYHSDDGDGKRYDELSSDSDDDDDKMVLNDFGKQSKQQQQQSLTARALLDGSNLDGSGYQNDAERNAMMRKWDKDNSNNKNNTNKNSSTDNTATSVGGVTPGTGVRKIIYAARTHSQLSQFIGELRRTKWGKDVKVVALGSRSLLCCNDDVMYQSKTNKKNSRRSEADITELCLDMQKNKSNNSSNGETKKNGQKTKTNGCPYLVSRDAISTLAMHSMVRPSDIEDMASLGKASHACSYYASREALAAAEVVVLPYNTLLSPQARQSVGLSITNALIVIDEAHNIPETLRALSSCKLSMQVAEAALAQLLAYTRKYSERLAGRNLFYLGQIRKILMAMIKYLKRGSSTQDDEGGLEANNNRKSRLSQKLLGFVNHTAATTTSNNVPNEPMHQINIYDEHHQPYPEICANPFRITTDNVVEEAHAVILAGGTLRPFSHVAAELFGDDVDVMRAASEAEGQLSRNFDMLSKSTPNKLRSPPSSMAQITPSLTTFTCGHVIPPSNVITSCLSTGPTSVKLDFRHSSRSSNQMIDELGRTIMNMCNVVPSGFVVFLPSYKYESQVFQRWRSTGMLSQIDKLKRIHREPKNSRDVEDALANIRARQALPARKERCSSPEGINFANDMARCVLVAGLPFPDITDPVLKEKMESLDREFRQRGTGINGQDYYQNLCMRTVNQSVGEPFAIPTTTLRLYFATIAIHPI</sequence>
<evidence type="ECO:0000256" key="9">
    <source>
        <dbReference type="ARBA" id="ARBA00023014"/>
    </source>
</evidence>
<feature type="region of interest" description="Disordered" evidence="11">
    <location>
        <begin position="521"/>
        <end position="545"/>
    </location>
</feature>
<keyword evidence="6 13" id="KW-0347">Helicase</keyword>
<dbReference type="InterPro" id="IPR045028">
    <property type="entry name" value="DinG/Rad3-like"/>
</dbReference>
<feature type="compositionally biased region" description="Polar residues" evidence="11">
    <location>
        <begin position="313"/>
        <end position="331"/>
    </location>
</feature>
<dbReference type="InterPro" id="IPR006554">
    <property type="entry name" value="Helicase-like_DEXD_c2"/>
</dbReference>
<organism evidence="13 14">
    <name type="scientific">Skeletonema marinoi</name>
    <dbReference type="NCBI Taxonomy" id="267567"/>
    <lineage>
        <taxon>Eukaryota</taxon>
        <taxon>Sar</taxon>
        <taxon>Stramenopiles</taxon>
        <taxon>Ochrophyta</taxon>
        <taxon>Bacillariophyta</taxon>
        <taxon>Coscinodiscophyceae</taxon>
        <taxon>Thalassiosirophycidae</taxon>
        <taxon>Thalassiosirales</taxon>
        <taxon>Skeletonemataceae</taxon>
        <taxon>Skeletonema</taxon>
        <taxon>Skeletonema marinoi-dohrnii complex</taxon>
    </lineage>
</organism>
<feature type="region of interest" description="Disordered" evidence="11">
    <location>
        <begin position="183"/>
        <end position="211"/>
    </location>
</feature>
<feature type="compositionally biased region" description="Basic and acidic residues" evidence="11">
    <location>
        <begin position="333"/>
        <end position="360"/>
    </location>
</feature>
<dbReference type="PROSITE" id="PS51193">
    <property type="entry name" value="HELICASE_ATP_BIND_2"/>
    <property type="match status" value="1"/>
</dbReference>
<feature type="compositionally biased region" description="Low complexity" evidence="11">
    <location>
        <begin position="196"/>
        <end position="206"/>
    </location>
</feature>
<evidence type="ECO:0000256" key="7">
    <source>
        <dbReference type="ARBA" id="ARBA00022840"/>
    </source>
</evidence>
<feature type="compositionally biased region" description="Basic and acidic residues" evidence="11">
    <location>
        <begin position="279"/>
        <end position="291"/>
    </location>
</feature>
<comment type="cofactor">
    <cofactor evidence="1">
        <name>[4Fe-4S] cluster</name>
        <dbReference type="ChEBI" id="CHEBI:49883"/>
    </cofactor>
</comment>
<accession>A0AAD8XSV0</accession>
<evidence type="ECO:0000256" key="5">
    <source>
        <dbReference type="ARBA" id="ARBA00022801"/>
    </source>
</evidence>
<dbReference type="InterPro" id="IPR010614">
    <property type="entry name" value="RAD3-like_helicase_DEAD"/>
</dbReference>
<dbReference type="GO" id="GO:0034085">
    <property type="term" value="P:establishment of sister chromatid cohesion"/>
    <property type="evidence" value="ECO:0007669"/>
    <property type="project" value="TreeGrafter"/>
</dbReference>
<feature type="region of interest" description="Disordered" evidence="11">
    <location>
        <begin position="47"/>
        <end position="75"/>
    </location>
</feature>
<feature type="region of interest" description="Disordered" evidence="11">
    <location>
        <begin position="263"/>
        <end position="389"/>
    </location>
</feature>
<feature type="domain" description="Helicase ATP-binding" evidence="12">
    <location>
        <begin position="13"/>
        <end position="678"/>
    </location>
</feature>
<gene>
    <name evidence="13" type="ORF">QTG54_016344</name>
</gene>
<keyword evidence="4" id="KW-0547">Nucleotide-binding</keyword>
<evidence type="ECO:0000313" key="13">
    <source>
        <dbReference type="EMBL" id="KAK1733013.1"/>
    </source>
</evidence>
<dbReference type="InterPro" id="IPR027417">
    <property type="entry name" value="P-loop_NTPase"/>
</dbReference>
<evidence type="ECO:0000256" key="8">
    <source>
        <dbReference type="ARBA" id="ARBA00023004"/>
    </source>
</evidence>
<dbReference type="SMART" id="SM00491">
    <property type="entry name" value="HELICc2"/>
    <property type="match status" value="1"/>
</dbReference>
<feature type="compositionally biased region" description="Acidic residues" evidence="11">
    <location>
        <begin position="361"/>
        <end position="370"/>
    </location>
</feature>
<evidence type="ECO:0000256" key="11">
    <source>
        <dbReference type="SAM" id="MobiDB-lite"/>
    </source>
</evidence>
<feature type="compositionally biased region" description="Low complexity" evidence="11">
    <location>
        <begin position="263"/>
        <end position="272"/>
    </location>
</feature>
<keyword evidence="10" id="KW-0413">Isomerase</keyword>
<dbReference type="GO" id="GO:0003678">
    <property type="term" value="F:DNA helicase activity"/>
    <property type="evidence" value="ECO:0007669"/>
    <property type="project" value="UniProtKB-EC"/>
</dbReference>
<dbReference type="Gene3D" id="3.40.50.300">
    <property type="entry name" value="P-loop containing nucleotide triphosphate hydrolases"/>
    <property type="match status" value="2"/>
</dbReference>
<reference evidence="13" key="1">
    <citation type="submission" date="2023-06" db="EMBL/GenBank/DDBJ databases">
        <title>Survivors Of The Sea: Transcriptome response of Skeletonema marinoi to long-term dormancy.</title>
        <authorList>
            <person name="Pinder M.I.M."/>
            <person name="Kourtchenko O."/>
            <person name="Robertson E.K."/>
            <person name="Larsson T."/>
            <person name="Maumus F."/>
            <person name="Osuna-Cruz C.M."/>
            <person name="Vancaester E."/>
            <person name="Stenow R."/>
            <person name="Vandepoele K."/>
            <person name="Ploug H."/>
            <person name="Bruchert V."/>
            <person name="Godhe A."/>
            <person name="Topel M."/>
        </authorList>
    </citation>
    <scope>NUCLEOTIDE SEQUENCE</scope>
    <source>
        <strain evidence="13">R05AC</strain>
    </source>
</reference>
<evidence type="ECO:0000259" key="12">
    <source>
        <dbReference type="PROSITE" id="PS51193"/>
    </source>
</evidence>
<dbReference type="Pfam" id="PF06733">
    <property type="entry name" value="DEAD_2"/>
    <property type="match status" value="1"/>
</dbReference>
<dbReference type="GO" id="GO:0051536">
    <property type="term" value="F:iron-sulfur cluster binding"/>
    <property type="evidence" value="ECO:0007669"/>
    <property type="project" value="UniProtKB-KW"/>
</dbReference>
<keyword evidence="3" id="KW-0479">Metal-binding</keyword>
<keyword evidence="14" id="KW-1185">Reference proteome</keyword>
<keyword evidence="5 13" id="KW-0378">Hydrolase</keyword>
<feature type="region of interest" description="Disordered" evidence="11">
    <location>
        <begin position="418"/>
        <end position="446"/>
    </location>
</feature>
<evidence type="ECO:0000256" key="4">
    <source>
        <dbReference type="ARBA" id="ARBA00022741"/>
    </source>
</evidence>
<dbReference type="GO" id="GO:0016818">
    <property type="term" value="F:hydrolase activity, acting on acid anhydrides, in phosphorus-containing anhydrides"/>
    <property type="evidence" value="ECO:0007669"/>
    <property type="project" value="InterPro"/>
</dbReference>
<dbReference type="PANTHER" id="PTHR11472">
    <property type="entry name" value="DNA REPAIR DEAD HELICASE RAD3/XP-D SUBFAMILY MEMBER"/>
    <property type="match status" value="1"/>
</dbReference>
<evidence type="ECO:0000256" key="1">
    <source>
        <dbReference type="ARBA" id="ARBA00001966"/>
    </source>
</evidence>
<evidence type="ECO:0000256" key="10">
    <source>
        <dbReference type="ARBA" id="ARBA00023235"/>
    </source>
</evidence>
<protein>
    <submittedName>
        <fullName evidence="13">ATP-dependent DNA helicase, DDX11/CHL1 family</fullName>
        <ecNumber evidence="13">3.6.4.12</ecNumber>
    </submittedName>
</protein>
<dbReference type="EC" id="3.6.4.12" evidence="13"/>
<comment type="caution">
    <text evidence="13">The sequence shown here is derived from an EMBL/GenBank/DDBJ whole genome shotgun (WGS) entry which is preliminary data.</text>
</comment>
<evidence type="ECO:0000313" key="14">
    <source>
        <dbReference type="Proteomes" id="UP001224775"/>
    </source>
</evidence>
<dbReference type="GO" id="GO:0005634">
    <property type="term" value="C:nucleus"/>
    <property type="evidence" value="ECO:0007669"/>
    <property type="project" value="TreeGrafter"/>
</dbReference>
<dbReference type="GO" id="GO:0046872">
    <property type="term" value="F:metal ion binding"/>
    <property type="evidence" value="ECO:0007669"/>
    <property type="project" value="UniProtKB-KW"/>
</dbReference>
<evidence type="ECO:0000256" key="6">
    <source>
        <dbReference type="ARBA" id="ARBA00022806"/>
    </source>
</evidence>
<keyword evidence="7" id="KW-0067">ATP-binding</keyword>
<dbReference type="InterPro" id="IPR014013">
    <property type="entry name" value="Helic_SF1/SF2_ATP-bd_DinG/Rad3"/>
</dbReference>
<evidence type="ECO:0000256" key="2">
    <source>
        <dbReference type="ARBA" id="ARBA00008435"/>
    </source>
</evidence>
<dbReference type="GO" id="GO:0006139">
    <property type="term" value="P:nucleobase-containing compound metabolic process"/>
    <property type="evidence" value="ECO:0007669"/>
    <property type="project" value="InterPro"/>
</dbReference>
<name>A0AAD8XSV0_9STRA</name>
<dbReference type="Pfam" id="PF13307">
    <property type="entry name" value="Helicase_C_2"/>
    <property type="match status" value="1"/>
</dbReference>
<feature type="region of interest" description="Disordered" evidence="11">
    <location>
        <begin position="139"/>
        <end position="166"/>
    </location>
</feature>
<dbReference type="InterPro" id="IPR006555">
    <property type="entry name" value="ATP-dep_Helicase_C"/>
</dbReference>
<dbReference type="EMBL" id="JATAAI010000055">
    <property type="protein sequence ID" value="KAK1733013.1"/>
    <property type="molecule type" value="Genomic_DNA"/>
</dbReference>
<dbReference type="PANTHER" id="PTHR11472:SF41">
    <property type="entry name" value="ATP-DEPENDENT DNA HELICASE DDX11-RELATED"/>
    <property type="match status" value="1"/>
</dbReference>